<evidence type="ECO:0000256" key="2">
    <source>
        <dbReference type="ARBA" id="ARBA00008097"/>
    </source>
</evidence>
<dbReference type="InterPro" id="IPR043129">
    <property type="entry name" value="ATPase_NBD"/>
</dbReference>
<dbReference type="InterPro" id="IPR017968">
    <property type="entry name" value="Acylphosphatase_CS"/>
</dbReference>
<dbReference type="InterPro" id="IPR017945">
    <property type="entry name" value="DHBP_synth_RibB-like_a/b_dom"/>
</dbReference>
<dbReference type="Pfam" id="PF01300">
    <property type="entry name" value="Sua5_yciO_yrdC"/>
    <property type="match status" value="1"/>
</dbReference>
<dbReference type="EC" id="6.2.-.-" evidence="8"/>
<reference evidence="12 13" key="1">
    <citation type="submission" date="2023-10" db="EMBL/GenBank/DDBJ databases">
        <title>Description of Microbulbifer bruguierae sp. nov., isolated from the sediments of mangrove plant Bruguiera sexangula and comparative genomic analyses of the genus Microbulbifer.</title>
        <authorList>
            <person name="Long M."/>
        </authorList>
    </citation>
    <scope>NUCLEOTIDE SEQUENCE [LARGE SCALE GENOMIC DNA]</scope>
    <source>
        <strain evidence="12 13">SPO729</strain>
    </source>
</reference>
<dbReference type="InterPro" id="IPR006070">
    <property type="entry name" value="Sua5-like_dom"/>
</dbReference>
<dbReference type="RefSeq" id="WP_318954098.1">
    <property type="nucleotide sequence ID" value="NZ_CP137555.1"/>
</dbReference>
<evidence type="ECO:0000256" key="4">
    <source>
        <dbReference type="ARBA" id="ARBA00022723"/>
    </source>
</evidence>
<evidence type="ECO:0000259" key="10">
    <source>
        <dbReference type="PROSITE" id="PS51160"/>
    </source>
</evidence>
<keyword evidence="13" id="KW-1185">Reference proteome</keyword>
<evidence type="ECO:0000256" key="3">
    <source>
        <dbReference type="ARBA" id="ARBA00022598"/>
    </source>
</evidence>
<dbReference type="SUPFAM" id="SSF53067">
    <property type="entry name" value="Actin-like ATPase domain"/>
    <property type="match status" value="1"/>
</dbReference>
<evidence type="ECO:0000256" key="1">
    <source>
        <dbReference type="ARBA" id="ARBA00004711"/>
    </source>
</evidence>
<dbReference type="Gene3D" id="3.90.870.50">
    <property type="match status" value="1"/>
</dbReference>
<dbReference type="SUPFAM" id="SSF54975">
    <property type="entry name" value="Acylphosphatase/BLUF domain-like"/>
    <property type="match status" value="1"/>
</dbReference>
<feature type="domain" description="YrdC-like" evidence="11">
    <location>
        <begin position="205"/>
        <end position="392"/>
    </location>
</feature>
<dbReference type="PROSITE" id="PS51163">
    <property type="entry name" value="YRDC"/>
    <property type="match status" value="1"/>
</dbReference>
<dbReference type="PANTHER" id="PTHR42959">
    <property type="entry name" value="CARBAMOYLTRANSFERASE"/>
    <property type="match status" value="1"/>
</dbReference>
<dbReference type="GO" id="GO:0051604">
    <property type="term" value="P:protein maturation"/>
    <property type="evidence" value="ECO:0007669"/>
    <property type="project" value="TreeGrafter"/>
</dbReference>
<evidence type="ECO:0000256" key="6">
    <source>
        <dbReference type="ARBA" id="ARBA00022833"/>
    </source>
</evidence>
<dbReference type="InterPro" id="IPR055128">
    <property type="entry name" value="HypF_C_2"/>
</dbReference>
<organism evidence="12 13">
    <name type="scientific">Microbulbifer pacificus</name>
    <dbReference type="NCBI Taxonomy" id="407164"/>
    <lineage>
        <taxon>Bacteria</taxon>
        <taxon>Pseudomonadati</taxon>
        <taxon>Pseudomonadota</taxon>
        <taxon>Gammaproteobacteria</taxon>
        <taxon>Cellvibrionales</taxon>
        <taxon>Microbulbiferaceae</taxon>
        <taxon>Microbulbifer</taxon>
    </lineage>
</organism>
<dbReference type="KEGG" id="mpaf:R5R33_00345"/>
<dbReference type="Gene3D" id="3.30.420.360">
    <property type="match status" value="1"/>
</dbReference>
<dbReference type="PANTHER" id="PTHR42959:SF1">
    <property type="entry name" value="CARBAMOYLTRANSFERASE HYPF"/>
    <property type="match status" value="1"/>
</dbReference>
<proteinExistence type="inferred from homology"/>
<evidence type="ECO:0000256" key="8">
    <source>
        <dbReference type="PIRNR" id="PIRNR006256"/>
    </source>
</evidence>
<comment type="pathway">
    <text evidence="1 8">Protein modification; [NiFe] hydrogenase maturation.</text>
</comment>
<dbReference type="GO" id="GO:0016874">
    <property type="term" value="F:ligase activity"/>
    <property type="evidence" value="ECO:0007669"/>
    <property type="project" value="UniProtKB-UniRule"/>
</dbReference>
<feature type="active site" evidence="9">
    <location>
        <position position="23"/>
    </location>
</feature>
<dbReference type="Gene3D" id="3.30.110.120">
    <property type="match status" value="1"/>
</dbReference>
<keyword evidence="5" id="KW-0863">Zinc-finger</keyword>
<dbReference type="InterPro" id="IPR036046">
    <property type="entry name" value="Acylphosphatase-like_dom_sf"/>
</dbReference>
<comment type="similarity">
    <text evidence="2 8">Belongs to the carbamoyltransferase HypF family.</text>
</comment>
<dbReference type="GO" id="GO:0003725">
    <property type="term" value="F:double-stranded RNA binding"/>
    <property type="evidence" value="ECO:0007669"/>
    <property type="project" value="InterPro"/>
</dbReference>
<evidence type="ECO:0000313" key="12">
    <source>
        <dbReference type="EMBL" id="WOX05628.1"/>
    </source>
</evidence>
<dbReference type="EMBL" id="CP137555">
    <property type="protein sequence ID" value="WOX05628.1"/>
    <property type="molecule type" value="Genomic_DNA"/>
</dbReference>
<keyword evidence="9" id="KW-0378">Hydrolase</keyword>
<dbReference type="Pfam" id="PF00708">
    <property type="entry name" value="Acylphosphatase"/>
    <property type="match status" value="1"/>
</dbReference>
<protein>
    <recommendedName>
        <fullName evidence="8">Carbamoyltransferase HypF</fullName>
        <ecNumber evidence="8">6.2.-.-</ecNumber>
    </recommendedName>
</protein>
<dbReference type="Pfam" id="PF22521">
    <property type="entry name" value="HypF_C_2"/>
    <property type="match status" value="1"/>
</dbReference>
<dbReference type="NCBIfam" id="TIGR00143">
    <property type="entry name" value="hypF"/>
    <property type="match status" value="1"/>
</dbReference>
<dbReference type="AlphaFoldDB" id="A0AAU0MZU0"/>
<dbReference type="InterPro" id="IPR011125">
    <property type="entry name" value="Znf_HypF"/>
</dbReference>
<sequence length="784" mass="85820">MNAEAQERLRLDIRGVVQGVGFRPFIYKLAMACRLNGWTANNGTGVRVEIEGSRADLRRFLETLPLEKPALAEIEYLSSTPIPLQQARGFHICTSETGTEVAAVLPPDLAPCEDCLQEISDPENRRFRYPFTNCTRCGPRFSIVERLPYDRARTAMKHFPLCAACEREYRDPGNRRFHAEPIACPDCGPALTLLDQFGNALAERDDALRQAVSAIRAGKIVALKGVGGFQLLVDAANTTAVKRLRDRKCRPHKPFALMYPDIQSLQADCVTSTEEEALLCAQQRPILLLKAKAQSQAVISPEVAPANPNLGAMLPSSPLHYLLLQSLQRPLIATSGNLSGEPICIDNAEAVQRLGKIADLFLLHDRAILRPLDDSVVRVMGGQPVLFRRARGYAPLPLPLPDTLSCDEPLLALGADLKNCVAACCGNTAYLGPYVGDLQDRSAQRQFERAIADIAHLHGLTPANLLCDRHRGYISNRWARQQWSEHGGEKTAGALEIQHHVAHFFSCMAEHQYRGSAVGISWDGTGFGEDGSVRGSECLYWNGRDAVKRIASLRDFPLPGGESAIHDPRRILAGMLYECLGERAFSCVLLQNKFDTTELSIVRTMLKRGINTPRCSSMGRLFDAVAVILGLVDSVSFEGQAAMAVEFAAEPSASEICYPFSIEDTSQASCTLDWAPMVLALLDQEDCGLSVADRACAFHNTLAQMVQAAVHRAGERHVFLSGGVFQNKRLLENTAGLLRHNGFHVHCHSKVPPNDGGIALGQLYYARCMADCRVASDEGSAICV</sequence>
<dbReference type="GO" id="GO:0003998">
    <property type="term" value="F:acylphosphatase activity"/>
    <property type="evidence" value="ECO:0007669"/>
    <property type="project" value="UniProtKB-EC"/>
</dbReference>
<name>A0AAU0MZU0_9GAMM</name>
<dbReference type="Gene3D" id="3.30.420.40">
    <property type="match status" value="1"/>
</dbReference>
<dbReference type="GO" id="GO:0008270">
    <property type="term" value="F:zinc ion binding"/>
    <property type="evidence" value="ECO:0007669"/>
    <property type="project" value="UniProtKB-KW"/>
</dbReference>
<accession>A0AAU0MZU0</accession>
<evidence type="ECO:0000256" key="7">
    <source>
        <dbReference type="ARBA" id="ARBA00048220"/>
    </source>
</evidence>
<dbReference type="InterPro" id="IPR041440">
    <property type="entry name" value="HypF_C"/>
</dbReference>
<dbReference type="PROSITE" id="PS00150">
    <property type="entry name" value="ACYLPHOSPHATASE_1"/>
    <property type="match status" value="1"/>
</dbReference>
<comment type="function">
    <text evidence="8">Involved in the maturation of [NiFe] hydrogenases. Along with HypE, it catalyzes the synthesis of the CN ligands of the active site iron of [NiFe]-hydrogenases. HypF functions as a carbamoyl transferase using carbamoylphosphate as a substrate and transferring the carboxamido moiety in an ATP-dependent reaction to the thiolate of the C-terminal cysteine of HypE yielding a protein-S-carboxamide.</text>
</comment>
<dbReference type="SUPFAM" id="SSF55821">
    <property type="entry name" value="YrdC/RibB"/>
    <property type="match status" value="1"/>
</dbReference>
<comment type="catalytic activity">
    <reaction evidence="9">
        <text>an acyl phosphate + H2O = a carboxylate + phosphate + H(+)</text>
        <dbReference type="Rhea" id="RHEA:14965"/>
        <dbReference type="ChEBI" id="CHEBI:15377"/>
        <dbReference type="ChEBI" id="CHEBI:15378"/>
        <dbReference type="ChEBI" id="CHEBI:29067"/>
        <dbReference type="ChEBI" id="CHEBI:43474"/>
        <dbReference type="ChEBI" id="CHEBI:59918"/>
        <dbReference type="EC" id="3.6.1.7"/>
    </reaction>
</comment>
<gene>
    <name evidence="12" type="primary">hypF</name>
    <name evidence="12" type="ORF">R5R33_00345</name>
</gene>
<evidence type="ECO:0000313" key="13">
    <source>
        <dbReference type="Proteomes" id="UP001302477"/>
    </source>
</evidence>
<feature type="domain" description="Acylphosphatase-like" evidence="10">
    <location>
        <begin position="8"/>
        <end position="94"/>
    </location>
</feature>
<feature type="active site" evidence="9">
    <location>
        <position position="41"/>
    </location>
</feature>
<dbReference type="Pfam" id="PF07503">
    <property type="entry name" value="zf-HYPF"/>
    <property type="match status" value="2"/>
</dbReference>
<keyword evidence="3 12" id="KW-0436">Ligase</keyword>
<dbReference type="GO" id="GO:0016743">
    <property type="term" value="F:carboxyl- or carbamoyltransferase activity"/>
    <property type="evidence" value="ECO:0007669"/>
    <property type="project" value="UniProtKB-UniRule"/>
</dbReference>
<evidence type="ECO:0000259" key="11">
    <source>
        <dbReference type="PROSITE" id="PS51163"/>
    </source>
</evidence>
<dbReference type="Proteomes" id="UP001302477">
    <property type="component" value="Chromosome"/>
</dbReference>
<dbReference type="InterPro" id="IPR001792">
    <property type="entry name" value="Acylphosphatase-like_dom"/>
</dbReference>
<dbReference type="PROSITE" id="PS51160">
    <property type="entry name" value="ACYLPHOSPHATASE_3"/>
    <property type="match status" value="1"/>
</dbReference>
<comment type="catalytic activity">
    <reaction evidence="7 8">
        <text>C-terminal L-cysteinyl-[HypE protein] + carbamoyl phosphate + ATP + H2O = C-terminal S-carboxamide-L-cysteinyl-[HypE protein] + AMP + phosphate + diphosphate + H(+)</text>
        <dbReference type="Rhea" id="RHEA:55636"/>
        <dbReference type="Rhea" id="RHEA-COMP:14247"/>
        <dbReference type="Rhea" id="RHEA-COMP:14392"/>
        <dbReference type="ChEBI" id="CHEBI:15377"/>
        <dbReference type="ChEBI" id="CHEBI:15378"/>
        <dbReference type="ChEBI" id="CHEBI:30616"/>
        <dbReference type="ChEBI" id="CHEBI:33019"/>
        <dbReference type="ChEBI" id="CHEBI:43474"/>
        <dbReference type="ChEBI" id="CHEBI:58228"/>
        <dbReference type="ChEBI" id="CHEBI:76913"/>
        <dbReference type="ChEBI" id="CHEBI:139126"/>
        <dbReference type="ChEBI" id="CHEBI:456215"/>
    </reaction>
</comment>
<keyword evidence="4" id="KW-0479">Metal-binding</keyword>
<dbReference type="PIRSF" id="PIRSF006256">
    <property type="entry name" value="CMPcnvr_hdrg_mat"/>
    <property type="match status" value="1"/>
</dbReference>
<evidence type="ECO:0000256" key="5">
    <source>
        <dbReference type="ARBA" id="ARBA00022771"/>
    </source>
</evidence>
<dbReference type="InterPro" id="IPR004421">
    <property type="entry name" value="Carbamoyltransferase_HypF"/>
</dbReference>
<evidence type="ECO:0000256" key="9">
    <source>
        <dbReference type="PROSITE-ProRule" id="PRU00520"/>
    </source>
</evidence>
<keyword evidence="6" id="KW-0862">Zinc</keyword>
<dbReference type="InterPro" id="IPR051060">
    <property type="entry name" value="Carbamoyltrans_HypF-like"/>
</dbReference>
<dbReference type="Pfam" id="PF17788">
    <property type="entry name" value="HypF_C"/>
    <property type="match status" value="1"/>
</dbReference>